<reference evidence="2" key="1">
    <citation type="submission" date="2016-11" db="EMBL/GenBank/DDBJ databases">
        <authorList>
            <person name="Varghese N."/>
            <person name="Submissions S."/>
        </authorList>
    </citation>
    <scope>NUCLEOTIDE SEQUENCE [LARGE SCALE GENOMIC DNA]</scope>
    <source>
        <strain evidence="2">DSM 27370</strain>
    </source>
</reference>
<evidence type="ECO:0000313" key="1">
    <source>
        <dbReference type="EMBL" id="SHE85533.1"/>
    </source>
</evidence>
<dbReference type="STRING" id="1346286.SAMN05444362_102336"/>
<gene>
    <name evidence="1" type="ORF">SAMN05444362_102336</name>
</gene>
<evidence type="ECO:0000313" key="2">
    <source>
        <dbReference type="Proteomes" id="UP000184480"/>
    </source>
</evidence>
<protein>
    <submittedName>
        <fullName evidence="1">Uncharacterized protein</fullName>
    </submittedName>
</protein>
<keyword evidence="2" id="KW-1185">Reference proteome</keyword>
<accession>A0A1M4WWV2</accession>
<sequence>MRNEYYLIGLGLETGIELSEEVANRLIAKGLLVLDGTEILKSIDVKFYWLKIAI</sequence>
<organism evidence="1 2">
    <name type="scientific">Dysgonomonas macrotermitis</name>
    <dbReference type="NCBI Taxonomy" id="1346286"/>
    <lineage>
        <taxon>Bacteria</taxon>
        <taxon>Pseudomonadati</taxon>
        <taxon>Bacteroidota</taxon>
        <taxon>Bacteroidia</taxon>
        <taxon>Bacteroidales</taxon>
        <taxon>Dysgonomonadaceae</taxon>
        <taxon>Dysgonomonas</taxon>
    </lineage>
</organism>
<name>A0A1M4WWV2_9BACT</name>
<dbReference type="Proteomes" id="UP000184480">
    <property type="component" value="Unassembled WGS sequence"/>
</dbReference>
<proteinExistence type="predicted"/>
<dbReference type="AlphaFoldDB" id="A0A1M4WWV2"/>
<dbReference type="EMBL" id="FQUC01000002">
    <property type="protein sequence ID" value="SHE85533.1"/>
    <property type="molecule type" value="Genomic_DNA"/>
</dbReference>